<dbReference type="GO" id="GO:0000049">
    <property type="term" value="F:tRNA binding"/>
    <property type="evidence" value="ECO:0007669"/>
    <property type="project" value="UniProtKB-UniRule"/>
</dbReference>
<evidence type="ECO:0000256" key="1">
    <source>
        <dbReference type="ARBA" id="ARBA00008553"/>
    </source>
</evidence>
<comment type="function">
    <text evidence="5">This is 1 of the proteins that bind and probably mediate the attachment of the 5S RNA into the large ribosomal subunit, where it forms part of the central protuberance. In the 70S ribosome it contacts protein S13 of the 30S subunit (bridge B1b), connecting the 2 subunits; this bridge is implicated in subunit movement. Contacts the P site tRNA; the 5S rRNA and some of its associated proteins might help stabilize positioning of ribosome-bound tRNAs.</text>
</comment>
<accession>A0A1F8GRU2</accession>
<dbReference type="GO" id="GO:1990904">
    <property type="term" value="C:ribonucleoprotein complex"/>
    <property type="evidence" value="ECO:0007669"/>
    <property type="project" value="UniProtKB-KW"/>
</dbReference>
<feature type="domain" description="Large ribosomal subunit protein uL5 N-terminal" evidence="7">
    <location>
        <begin position="24"/>
        <end position="80"/>
    </location>
</feature>
<proteinExistence type="inferred from homology"/>
<dbReference type="InterPro" id="IPR031309">
    <property type="entry name" value="Ribosomal_uL5_C"/>
</dbReference>
<dbReference type="Gene3D" id="3.30.1440.10">
    <property type="match status" value="1"/>
</dbReference>
<dbReference type="EMBL" id="MGKO01000004">
    <property type="protein sequence ID" value="OGN28011.1"/>
    <property type="molecule type" value="Genomic_DNA"/>
</dbReference>
<dbReference type="GO" id="GO:0019843">
    <property type="term" value="F:rRNA binding"/>
    <property type="evidence" value="ECO:0007669"/>
    <property type="project" value="UniProtKB-UniRule"/>
</dbReference>
<evidence type="ECO:0000256" key="4">
    <source>
        <dbReference type="ARBA" id="ARBA00035245"/>
    </source>
</evidence>
<evidence type="ECO:0000259" key="8">
    <source>
        <dbReference type="Pfam" id="PF00673"/>
    </source>
</evidence>
<dbReference type="InterPro" id="IPR031310">
    <property type="entry name" value="Ribosomal_uL5_N"/>
</dbReference>
<keyword evidence="5" id="KW-0820">tRNA-binding</keyword>
<dbReference type="AlphaFoldDB" id="A0A1F8GRU2"/>
<evidence type="ECO:0000259" key="7">
    <source>
        <dbReference type="Pfam" id="PF00281"/>
    </source>
</evidence>
<dbReference type="PANTHER" id="PTHR11994">
    <property type="entry name" value="60S RIBOSOMAL PROTEIN L11-RELATED"/>
    <property type="match status" value="1"/>
</dbReference>
<protein>
    <recommendedName>
        <fullName evidence="4 5">Large ribosomal subunit protein uL5</fullName>
    </recommendedName>
</protein>
<evidence type="ECO:0000256" key="5">
    <source>
        <dbReference type="HAMAP-Rule" id="MF_01333"/>
    </source>
</evidence>
<name>A0A1F8GRU2_9BACT</name>
<dbReference type="HAMAP" id="MF_01333_B">
    <property type="entry name" value="Ribosomal_uL5_B"/>
    <property type="match status" value="1"/>
</dbReference>
<dbReference type="NCBIfam" id="NF000585">
    <property type="entry name" value="PRK00010.1"/>
    <property type="match status" value="1"/>
</dbReference>
<reference evidence="9 10" key="1">
    <citation type="journal article" date="2016" name="Nat. Commun.">
        <title>Thousands of microbial genomes shed light on interconnected biogeochemical processes in an aquifer system.</title>
        <authorList>
            <person name="Anantharaman K."/>
            <person name="Brown C.T."/>
            <person name="Hug L.A."/>
            <person name="Sharon I."/>
            <person name="Castelle C.J."/>
            <person name="Probst A.J."/>
            <person name="Thomas B.C."/>
            <person name="Singh A."/>
            <person name="Wilkins M.J."/>
            <person name="Karaoz U."/>
            <person name="Brodie E.L."/>
            <person name="Williams K.H."/>
            <person name="Hubbard S.S."/>
            <person name="Banfield J.F."/>
        </authorList>
    </citation>
    <scope>NUCLEOTIDE SEQUENCE [LARGE SCALE GENOMIC DNA]</scope>
</reference>
<evidence type="ECO:0000313" key="9">
    <source>
        <dbReference type="EMBL" id="OGN28011.1"/>
    </source>
</evidence>
<evidence type="ECO:0000256" key="2">
    <source>
        <dbReference type="ARBA" id="ARBA00022980"/>
    </source>
</evidence>
<dbReference type="InterPro" id="IPR020930">
    <property type="entry name" value="Ribosomal_uL5_bac-type"/>
</dbReference>
<dbReference type="FunFam" id="3.30.1440.10:FF:000001">
    <property type="entry name" value="50S ribosomal protein L5"/>
    <property type="match status" value="1"/>
</dbReference>
<keyword evidence="3 5" id="KW-0687">Ribonucleoprotein</keyword>
<keyword evidence="5" id="KW-0694">RNA-binding</keyword>
<keyword evidence="2 5" id="KW-0689">Ribosomal protein</keyword>
<comment type="similarity">
    <text evidence="1 5 6">Belongs to the universal ribosomal protein uL5 family.</text>
</comment>
<dbReference type="InterPro" id="IPR022803">
    <property type="entry name" value="Ribosomal_uL5_dom_sf"/>
</dbReference>
<evidence type="ECO:0000256" key="6">
    <source>
        <dbReference type="RuleBase" id="RU003930"/>
    </source>
</evidence>
<sequence>MTSLLQNYRKNVIPALQKEFHIGNAMAAPKIVKVTINTGVGRFAKDDKTLERIAKDIAILSGQKPVFRAAKKSIASFKVRQGVPVGISVTLRGQRMYDFISRLINIALPRSRDFRGIETKNIDRNGNLNLGLRESSIFPELNYENMKDIFSLEVSVTTTAKTHEQGVALLKHLGFPIKKSR</sequence>
<comment type="caution">
    <text evidence="9">The sequence shown here is derived from an EMBL/GenBank/DDBJ whole genome shotgun (WGS) entry which is preliminary data.</text>
</comment>
<dbReference type="Pfam" id="PF00673">
    <property type="entry name" value="Ribosomal_L5_C"/>
    <property type="match status" value="1"/>
</dbReference>
<dbReference type="GO" id="GO:0005840">
    <property type="term" value="C:ribosome"/>
    <property type="evidence" value="ECO:0007669"/>
    <property type="project" value="UniProtKB-KW"/>
</dbReference>
<evidence type="ECO:0000313" key="10">
    <source>
        <dbReference type="Proteomes" id="UP000178444"/>
    </source>
</evidence>
<dbReference type="Proteomes" id="UP000178444">
    <property type="component" value="Unassembled WGS sequence"/>
</dbReference>
<dbReference type="SUPFAM" id="SSF55282">
    <property type="entry name" value="RL5-like"/>
    <property type="match status" value="1"/>
</dbReference>
<feature type="domain" description="Large ribosomal subunit protein uL5 C-terminal" evidence="8">
    <location>
        <begin position="84"/>
        <end position="176"/>
    </location>
</feature>
<organism evidence="9 10">
    <name type="scientific">Candidatus Yanofskybacteria bacterium RIFCSPLOWO2_01_FULL_49_17</name>
    <dbReference type="NCBI Taxonomy" id="1802700"/>
    <lineage>
        <taxon>Bacteria</taxon>
        <taxon>Candidatus Yanofskyibacteriota</taxon>
    </lineage>
</organism>
<evidence type="ECO:0000256" key="3">
    <source>
        <dbReference type="ARBA" id="ARBA00023274"/>
    </source>
</evidence>
<dbReference type="InterPro" id="IPR002132">
    <property type="entry name" value="Ribosomal_uL5"/>
</dbReference>
<dbReference type="Pfam" id="PF00281">
    <property type="entry name" value="Ribosomal_L5"/>
    <property type="match status" value="1"/>
</dbReference>
<gene>
    <name evidence="5" type="primary">rplE</name>
    <name evidence="9" type="ORF">A2941_03230</name>
</gene>
<dbReference type="GO" id="GO:0003735">
    <property type="term" value="F:structural constituent of ribosome"/>
    <property type="evidence" value="ECO:0007669"/>
    <property type="project" value="InterPro"/>
</dbReference>
<dbReference type="PIRSF" id="PIRSF002161">
    <property type="entry name" value="Ribosomal_L5"/>
    <property type="match status" value="1"/>
</dbReference>
<keyword evidence="5" id="KW-0699">rRNA-binding</keyword>
<comment type="subunit">
    <text evidence="5">Part of the 50S ribosomal subunit; part of the 5S rRNA/L5/L18/L25 subcomplex. Contacts the 5S rRNA and the P site tRNA. Forms a bridge to the 30S subunit in the 70S ribosome.</text>
</comment>
<dbReference type="GO" id="GO:0006412">
    <property type="term" value="P:translation"/>
    <property type="evidence" value="ECO:0007669"/>
    <property type="project" value="UniProtKB-UniRule"/>
</dbReference>